<evidence type="ECO:0000256" key="8">
    <source>
        <dbReference type="ARBA" id="ARBA00022989"/>
    </source>
</evidence>
<keyword evidence="5 11" id="KW-0812">Transmembrane</keyword>
<evidence type="ECO:0000256" key="10">
    <source>
        <dbReference type="ARBA" id="ARBA00023136"/>
    </source>
</evidence>
<protein>
    <submittedName>
        <fullName evidence="13">NADH dehydrogenase [ubiquinone] 1 subunit C2</fullName>
    </submittedName>
</protein>
<feature type="transmembrane region" description="Helical" evidence="11">
    <location>
        <begin position="67"/>
        <end position="87"/>
    </location>
</feature>
<evidence type="ECO:0000256" key="9">
    <source>
        <dbReference type="ARBA" id="ARBA00023128"/>
    </source>
</evidence>
<dbReference type="PANTHER" id="PTHR13099">
    <property type="entry name" value="NADH-UBIQUINONE OXIDOREDUCTASE SUBUNIT B14.5B"/>
    <property type="match status" value="1"/>
</dbReference>
<dbReference type="PANTHER" id="PTHR13099:SF0">
    <property type="entry name" value="NADH DEHYDROGENASE [UBIQUINONE] 1 SUBUNIT C2-RELATED"/>
    <property type="match status" value="1"/>
</dbReference>
<keyword evidence="10 11" id="KW-0472">Membrane</keyword>
<feature type="transmembrane region" description="Helical" evidence="11">
    <location>
        <begin position="36"/>
        <end position="55"/>
    </location>
</feature>
<name>A0A7E4VJZ6_PANRE</name>
<evidence type="ECO:0000256" key="7">
    <source>
        <dbReference type="ARBA" id="ARBA00022982"/>
    </source>
</evidence>
<evidence type="ECO:0000313" key="12">
    <source>
        <dbReference type="Proteomes" id="UP000492821"/>
    </source>
</evidence>
<reference evidence="13" key="2">
    <citation type="submission" date="2020-10" db="UniProtKB">
        <authorList>
            <consortium name="WormBaseParasite"/>
        </authorList>
    </citation>
    <scope>IDENTIFICATION</scope>
</reference>
<reference evidence="12" key="1">
    <citation type="journal article" date="2013" name="Genetics">
        <title>The draft genome and transcriptome of Panagrellus redivivus are shaped by the harsh demands of a free-living lifestyle.</title>
        <authorList>
            <person name="Srinivasan J."/>
            <person name="Dillman A.R."/>
            <person name="Macchietto M.G."/>
            <person name="Heikkinen L."/>
            <person name="Lakso M."/>
            <person name="Fracchia K.M."/>
            <person name="Antoshechkin I."/>
            <person name="Mortazavi A."/>
            <person name="Wong G."/>
            <person name="Sternberg P.W."/>
        </authorList>
    </citation>
    <scope>NUCLEOTIDE SEQUENCE [LARGE SCALE GENOMIC DNA]</scope>
    <source>
        <strain evidence="12">MT8872</strain>
    </source>
</reference>
<evidence type="ECO:0000256" key="1">
    <source>
        <dbReference type="ARBA" id="ARBA00004298"/>
    </source>
</evidence>
<organism evidence="12 13">
    <name type="scientific">Panagrellus redivivus</name>
    <name type="common">Microworm</name>
    <dbReference type="NCBI Taxonomy" id="6233"/>
    <lineage>
        <taxon>Eukaryota</taxon>
        <taxon>Metazoa</taxon>
        <taxon>Ecdysozoa</taxon>
        <taxon>Nematoda</taxon>
        <taxon>Chromadorea</taxon>
        <taxon>Rhabditida</taxon>
        <taxon>Tylenchina</taxon>
        <taxon>Panagrolaimomorpha</taxon>
        <taxon>Panagrolaimoidea</taxon>
        <taxon>Panagrolaimidae</taxon>
        <taxon>Panagrellus</taxon>
    </lineage>
</organism>
<keyword evidence="6" id="KW-0999">Mitochondrion inner membrane</keyword>
<dbReference type="Pfam" id="PF06374">
    <property type="entry name" value="NDUF_C2"/>
    <property type="match status" value="1"/>
</dbReference>
<dbReference type="Proteomes" id="UP000492821">
    <property type="component" value="Unassembled WGS sequence"/>
</dbReference>
<keyword evidence="8 11" id="KW-1133">Transmembrane helix</keyword>
<dbReference type="WBParaSite" id="Pan_g21858.t1">
    <property type="protein sequence ID" value="Pan_g21858.t1"/>
    <property type="gene ID" value="Pan_g21858"/>
</dbReference>
<accession>A0A7E4VJZ6</accession>
<evidence type="ECO:0000256" key="6">
    <source>
        <dbReference type="ARBA" id="ARBA00022792"/>
    </source>
</evidence>
<proteinExistence type="inferred from homology"/>
<dbReference type="AlphaFoldDB" id="A0A7E4VJZ6"/>
<keyword evidence="9" id="KW-0496">Mitochondrion</keyword>
<evidence type="ECO:0000256" key="3">
    <source>
        <dbReference type="ARBA" id="ARBA00022448"/>
    </source>
</evidence>
<dbReference type="GO" id="GO:0005743">
    <property type="term" value="C:mitochondrial inner membrane"/>
    <property type="evidence" value="ECO:0007669"/>
    <property type="project" value="UniProtKB-SubCell"/>
</dbReference>
<comment type="subcellular location">
    <subcellularLocation>
        <location evidence="1">Mitochondrion inner membrane</location>
        <topology evidence="1">Single-pass membrane protein</topology>
        <orientation evidence="1">Matrix side</orientation>
    </subcellularLocation>
</comment>
<dbReference type="InterPro" id="IPR009423">
    <property type="entry name" value="NDUC2"/>
</dbReference>
<evidence type="ECO:0000313" key="13">
    <source>
        <dbReference type="WBParaSite" id="Pan_g21858.t1"/>
    </source>
</evidence>
<evidence type="ECO:0000256" key="11">
    <source>
        <dbReference type="SAM" id="Phobius"/>
    </source>
</evidence>
<evidence type="ECO:0000256" key="2">
    <source>
        <dbReference type="ARBA" id="ARBA00008674"/>
    </source>
</evidence>
<dbReference type="GO" id="GO:0006120">
    <property type="term" value="P:mitochondrial electron transport, NADH to ubiquinone"/>
    <property type="evidence" value="ECO:0007669"/>
    <property type="project" value="InterPro"/>
</dbReference>
<evidence type="ECO:0000256" key="5">
    <source>
        <dbReference type="ARBA" id="ARBA00022692"/>
    </source>
</evidence>
<keyword evidence="7" id="KW-0249">Electron transport</keyword>
<keyword evidence="3" id="KW-0813">Transport</keyword>
<sequence length="139" mass="16348">MTELTRVDPSEVTRRENYIREYQRPRSLRDPFTWNWPYRAAGAAVVISAGAAHLHNLWLRKPWHYALYGRIGLIAGAGLIAYSLGVLREHHYRTRDAVTEHYKSLHPDDFSALDDIYGRPFAQIILPWYPRRPQYKKND</sequence>
<keyword evidence="4" id="KW-0679">Respiratory chain</keyword>
<keyword evidence="12" id="KW-1185">Reference proteome</keyword>
<evidence type="ECO:0000256" key="4">
    <source>
        <dbReference type="ARBA" id="ARBA00022660"/>
    </source>
</evidence>
<comment type="similarity">
    <text evidence="2">Belongs to the complex I NDUFC2 subunit family.</text>
</comment>